<gene>
    <name evidence="7" type="ORF">BegalDRAFT_1662</name>
</gene>
<evidence type="ECO:0000256" key="1">
    <source>
        <dbReference type="ARBA" id="ARBA00009369"/>
    </source>
</evidence>
<organism evidence="7 8">
    <name type="scientific">Beggiatoa alba B18LD</name>
    <dbReference type="NCBI Taxonomy" id="395493"/>
    <lineage>
        <taxon>Bacteria</taxon>
        <taxon>Pseudomonadati</taxon>
        <taxon>Pseudomonadota</taxon>
        <taxon>Gammaproteobacteria</taxon>
        <taxon>Thiotrichales</taxon>
        <taxon>Thiotrichaceae</taxon>
        <taxon>Beggiatoa</taxon>
    </lineage>
</organism>
<dbReference type="HOGENOM" id="CLU_042663_2_0_6"/>
<dbReference type="Gene3D" id="2.40.10.350">
    <property type="entry name" value="Rod shape-determining protein MreC, domain 2"/>
    <property type="match status" value="1"/>
</dbReference>
<dbReference type="GO" id="GO:0008360">
    <property type="term" value="P:regulation of cell shape"/>
    <property type="evidence" value="ECO:0007669"/>
    <property type="project" value="UniProtKB-KW"/>
</dbReference>
<dbReference type="PANTHER" id="PTHR34138:SF1">
    <property type="entry name" value="CELL SHAPE-DETERMINING PROTEIN MREC"/>
    <property type="match status" value="1"/>
</dbReference>
<dbReference type="InterPro" id="IPR042177">
    <property type="entry name" value="Cell/Rod_1"/>
</dbReference>
<comment type="similarity">
    <text evidence="1">Belongs to the MreC family.</text>
</comment>
<evidence type="ECO:0000313" key="7">
    <source>
        <dbReference type="EMBL" id="EIJ42541.1"/>
    </source>
</evidence>
<keyword evidence="5" id="KW-0175">Coiled coil</keyword>
<dbReference type="GO" id="GO:0005886">
    <property type="term" value="C:plasma membrane"/>
    <property type="evidence" value="ECO:0007669"/>
    <property type="project" value="TreeGrafter"/>
</dbReference>
<dbReference type="AlphaFoldDB" id="I3CFZ8"/>
<evidence type="ECO:0000256" key="4">
    <source>
        <dbReference type="ARBA" id="ARBA00032089"/>
    </source>
</evidence>
<dbReference type="Proteomes" id="UP000005744">
    <property type="component" value="Unassembled WGS sequence"/>
</dbReference>
<dbReference type="PIRSF" id="PIRSF038471">
    <property type="entry name" value="MreC"/>
    <property type="match status" value="1"/>
</dbReference>
<feature type="domain" description="Rod shape-determining protein MreC beta-barrel core" evidence="6">
    <location>
        <begin position="98"/>
        <end position="245"/>
    </location>
</feature>
<name>I3CFZ8_9GAMM</name>
<feature type="coiled-coil region" evidence="5">
    <location>
        <begin position="52"/>
        <end position="82"/>
    </location>
</feature>
<dbReference type="Gene3D" id="2.40.10.340">
    <property type="entry name" value="Rod shape-determining protein MreC, domain 1"/>
    <property type="match status" value="1"/>
</dbReference>
<keyword evidence="8" id="KW-1185">Reference proteome</keyword>
<dbReference type="STRING" id="395493.BegalDRAFT_1662"/>
<evidence type="ECO:0000256" key="3">
    <source>
        <dbReference type="ARBA" id="ARBA00022960"/>
    </source>
</evidence>
<dbReference type="InterPro" id="IPR007221">
    <property type="entry name" value="MreC"/>
</dbReference>
<dbReference type="EMBL" id="JH600070">
    <property type="protein sequence ID" value="EIJ42541.1"/>
    <property type="molecule type" value="Genomic_DNA"/>
</dbReference>
<dbReference type="PANTHER" id="PTHR34138">
    <property type="entry name" value="CELL SHAPE-DETERMINING PROTEIN MREC"/>
    <property type="match status" value="1"/>
</dbReference>
<keyword evidence="3" id="KW-0133">Cell shape</keyword>
<sequence>MTIDHRLHYLKSVRSHLSVVVYPLQYLVDFPVKASHWLSQGFGSRLQLLSENSELREENLRLRFTLQKLQDLKNENERLRSLLGATTQFTEKVLVAEVLAVDLDPFTRRMLIDKGSEQGVFDGQPLLDARGVMGQIVNVGPLSSTLMLITDPNHALPVQVERSGLRTIAVGMGAVNRLELLYLPNNSDIVVGDKLVTSGLGGQFPPGYPVGEVVEVNPDIARPYAQVQAIPHALLERNREVLLIWNIEPDPIIVKDHHPGTTTPQ</sequence>
<accession>I3CFZ8</accession>
<evidence type="ECO:0000313" key="8">
    <source>
        <dbReference type="Proteomes" id="UP000005744"/>
    </source>
</evidence>
<dbReference type="Pfam" id="PF04085">
    <property type="entry name" value="MreC"/>
    <property type="match status" value="1"/>
</dbReference>
<protein>
    <recommendedName>
        <fullName evidence="2">Cell shape-determining protein MreC</fullName>
    </recommendedName>
    <alternativeName>
        <fullName evidence="4">Cell shape protein MreC</fullName>
    </alternativeName>
</protein>
<dbReference type="eggNOG" id="COG1792">
    <property type="taxonomic scope" value="Bacteria"/>
</dbReference>
<proteinExistence type="inferred from homology"/>
<evidence type="ECO:0000256" key="5">
    <source>
        <dbReference type="SAM" id="Coils"/>
    </source>
</evidence>
<dbReference type="NCBIfam" id="TIGR00219">
    <property type="entry name" value="mreC"/>
    <property type="match status" value="1"/>
</dbReference>
<evidence type="ECO:0000256" key="2">
    <source>
        <dbReference type="ARBA" id="ARBA00013855"/>
    </source>
</evidence>
<dbReference type="InterPro" id="IPR042175">
    <property type="entry name" value="Cell/Rod_MreC_2"/>
</dbReference>
<reference evidence="7 8" key="1">
    <citation type="submission" date="2011-11" db="EMBL/GenBank/DDBJ databases">
        <title>Improved High-Quality Draft sequence of Beggiatoa alba B18lD.</title>
        <authorList>
            <consortium name="US DOE Joint Genome Institute"/>
            <person name="Lucas S."/>
            <person name="Han J."/>
            <person name="Lapidus A."/>
            <person name="Cheng J.-F."/>
            <person name="Goodwin L."/>
            <person name="Pitluck S."/>
            <person name="Peters L."/>
            <person name="Mikhailova N."/>
            <person name="Held B."/>
            <person name="Detter J.C."/>
            <person name="Han C."/>
            <person name="Tapia R."/>
            <person name="Land M."/>
            <person name="Hauser L."/>
            <person name="Kyrpides N."/>
            <person name="Ivanova N."/>
            <person name="Pagani I."/>
            <person name="Samuel K."/>
            <person name="Teske A."/>
            <person name="Mueller J."/>
            <person name="Woyke T."/>
        </authorList>
    </citation>
    <scope>NUCLEOTIDE SEQUENCE [LARGE SCALE GENOMIC DNA]</scope>
    <source>
        <strain evidence="7 8">B18LD</strain>
    </source>
</reference>
<evidence type="ECO:0000259" key="6">
    <source>
        <dbReference type="Pfam" id="PF04085"/>
    </source>
</evidence>
<dbReference type="InterPro" id="IPR055342">
    <property type="entry name" value="MreC_beta-barrel_core"/>
</dbReference>